<dbReference type="InterPro" id="IPR024320">
    <property type="entry name" value="LPG_synthase_C"/>
</dbReference>
<keyword evidence="3" id="KW-1185">Reference proteome</keyword>
<dbReference type="PANTHER" id="PTHR41373:SF1">
    <property type="entry name" value="PHOSPHATIDYLGLYCEROL LYSYLTRANSFERASE C-TERMINAL DOMAIN-CONTAINING PROTEIN"/>
    <property type="match status" value="1"/>
</dbReference>
<dbReference type="Proteomes" id="UP000644115">
    <property type="component" value="Unassembled WGS sequence"/>
</dbReference>
<dbReference type="Pfam" id="PF09924">
    <property type="entry name" value="LPG_synthase_C"/>
    <property type="match status" value="1"/>
</dbReference>
<accession>A0A923NC67</accession>
<sequence length="310" mass="36263">MHIFENEITLGNRPILDEYMNSYEYKTSGLSFSSMYMWRNINLFQWDIIGDYMCVTGLSHLELEDGISLPFLFPPLTRTGTYEKESLRGTIYRCKEIFEKKGYPFSLRLVPIHMLDMIKEACPEIEFEDDRPNYDYIYLTEDLKNLKGRAYHGKKNHLNYFKKNFEYEYVPMTSDMADDAMRFIAEFNARKEIPAHEMELLKMEERAMDDVFRNLEAAGYRAGAILIDGKIQALAVGGKLGKETITEHVEKANINYRGLYPAINNEFCIHIASEAKYLNREEDMGIENLRKAKLSYKPVQILEKYIGTFK</sequence>
<comment type="caution">
    <text evidence="2">The sequence shown here is derived from an EMBL/GenBank/DDBJ whole genome shotgun (WGS) entry which is preliminary data.</text>
</comment>
<dbReference type="EMBL" id="JACRWC010000071">
    <property type="protein sequence ID" value="MBC5999496.1"/>
    <property type="molecule type" value="Genomic_DNA"/>
</dbReference>
<dbReference type="PANTHER" id="PTHR41373">
    <property type="entry name" value="DUF2156 DOMAIN-CONTAINING PROTEIN"/>
    <property type="match status" value="1"/>
</dbReference>
<reference evidence="2" key="1">
    <citation type="submission" date="2020-08" db="EMBL/GenBank/DDBJ databases">
        <authorList>
            <person name="Liu C."/>
            <person name="Sun Q."/>
        </authorList>
    </citation>
    <scope>NUCLEOTIDE SEQUENCE</scope>
    <source>
        <strain evidence="2">BX16</strain>
    </source>
</reference>
<dbReference type="PIRSF" id="PIRSF018688">
    <property type="entry name" value="UCP018688"/>
    <property type="match status" value="1"/>
</dbReference>
<dbReference type="RefSeq" id="WP_249286924.1">
    <property type="nucleotide sequence ID" value="NZ_JACRWC010000071.1"/>
</dbReference>
<gene>
    <name evidence="2" type="ORF">H8876_05735</name>
</gene>
<proteinExistence type="predicted"/>
<dbReference type="InterPro" id="IPR016181">
    <property type="entry name" value="Acyl_CoA_acyltransferase"/>
</dbReference>
<name>A0A923NC67_9FIRM</name>
<evidence type="ECO:0000313" key="2">
    <source>
        <dbReference type="EMBL" id="MBC5999496.1"/>
    </source>
</evidence>
<dbReference type="InterPro" id="IPR016732">
    <property type="entry name" value="UCP018688"/>
</dbReference>
<dbReference type="AlphaFoldDB" id="A0A923NC67"/>
<evidence type="ECO:0000313" key="3">
    <source>
        <dbReference type="Proteomes" id="UP000644115"/>
    </source>
</evidence>
<organism evidence="2 3">
    <name type="scientific">Lentihominibacter faecis</name>
    <dbReference type="NCBI Taxonomy" id="2764712"/>
    <lineage>
        <taxon>Bacteria</taxon>
        <taxon>Bacillati</taxon>
        <taxon>Bacillota</taxon>
        <taxon>Clostridia</taxon>
        <taxon>Peptostreptococcales</taxon>
        <taxon>Anaerovoracaceae</taxon>
        <taxon>Lentihominibacter</taxon>
    </lineage>
</organism>
<evidence type="ECO:0000259" key="1">
    <source>
        <dbReference type="Pfam" id="PF09924"/>
    </source>
</evidence>
<feature type="domain" description="Phosphatidylglycerol lysyltransferase C-terminal" evidence="1">
    <location>
        <begin position="23"/>
        <end position="306"/>
    </location>
</feature>
<dbReference type="SUPFAM" id="SSF55729">
    <property type="entry name" value="Acyl-CoA N-acyltransferases (Nat)"/>
    <property type="match status" value="2"/>
</dbReference>
<protein>
    <submittedName>
        <fullName evidence="2">DUF2156 domain-containing protein</fullName>
    </submittedName>
</protein>
<dbReference type="Gene3D" id="3.40.630.30">
    <property type="match status" value="1"/>
</dbReference>